<evidence type="ECO:0000256" key="2">
    <source>
        <dbReference type="ARBA" id="ARBA00022741"/>
    </source>
</evidence>
<evidence type="ECO:0000256" key="5">
    <source>
        <dbReference type="PIRSR" id="PIRSR606689-2"/>
    </source>
</evidence>
<dbReference type="GO" id="GO:0005525">
    <property type="term" value="F:GTP binding"/>
    <property type="evidence" value="ECO:0007669"/>
    <property type="project" value="UniProtKB-KW"/>
</dbReference>
<dbReference type="FunFam" id="3.40.50.300:FF:000412">
    <property type="entry name" value="ADP-ribosylation factor 1"/>
    <property type="match status" value="1"/>
</dbReference>
<dbReference type="Pfam" id="PF00025">
    <property type="entry name" value="Arf"/>
    <property type="match status" value="1"/>
</dbReference>
<evidence type="ECO:0000256" key="3">
    <source>
        <dbReference type="ARBA" id="ARBA00023134"/>
    </source>
</evidence>
<keyword evidence="5" id="KW-0479">Metal-binding</keyword>
<feature type="binding site" evidence="5">
    <location>
        <position position="10"/>
    </location>
    <ligand>
        <name>Mg(2+)</name>
        <dbReference type="ChEBI" id="CHEBI:18420"/>
    </ligand>
</feature>
<dbReference type="SUPFAM" id="SSF52540">
    <property type="entry name" value="P-loop containing nucleoside triphosphate hydrolases"/>
    <property type="match status" value="1"/>
</dbReference>
<dbReference type="GO" id="GO:0030010">
    <property type="term" value="P:establishment of cell polarity"/>
    <property type="evidence" value="ECO:0007669"/>
    <property type="project" value="UniProtKB-ARBA"/>
</dbReference>
<dbReference type="AlphaFoldDB" id="A0ABD6E7Q4"/>
<dbReference type="Gene3D" id="3.40.50.300">
    <property type="entry name" value="P-loop containing nucleotide triphosphate hydrolases"/>
    <property type="match status" value="1"/>
</dbReference>
<keyword evidence="5" id="KW-0460">Magnesium</keyword>
<dbReference type="PANTHER" id="PTHR11711">
    <property type="entry name" value="ADP RIBOSYLATION FACTOR-RELATED"/>
    <property type="match status" value="1"/>
</dbReference>
<dbReference type="EMBL" id="JBGFUD010000834">
    <property type="protein sequence ID" value="MFH4975312.1"/>
    <property type="molecule type" value="Genomic_DNA"/>
</dbReference>
<keyword evidence="3 4" id="KW-0342">GTP-binding</keyword>
<evidence type="ECO:0008006" key="8">
    <source>
        <dbReference type="Google" id="ProtNLM"/>
    </source>
</evidence>
<evidence type="ECO:0000256" key="4">
    <source>
        <dbReference type="PIRSR" id="PIRSR606689-1"/>
    </source>
</evidence>
<sequence length="140" mass="15758">MGETVHTTPTIGSNVEEVIWRKIHFIMWDIGGQESLRASWSSYYMNTHFVIVVIDSTDCDRLNVIKRQLYSMLSDDDLAKAAILVFANKQDVNGAMSAAQISNELNLTSIKTHRWQIQPCCALTGEGLDKGLQWIASNIR</sequence>
<dbReference type="InterPro" id="IPR027417">
    <property type="entry name" value="P-loop_NTPase"/>
</dbReference>
<dbReference type="InterPro" id="IPR006689">
    <property type="entry name" value="Small_GTPase_ARF/SAR"/>
</dbReference>
<reference evidence="6 7" key="1">
    <citation type="submission" date="2024-08" db="EMBL/GenBank/DDBJ databases">
        <title>Gnathostoma spinigerum genome.</title>
        <authorList>
            <person name="Gonzalez-Bertolin B."/>
            <person name="Monzon S."/>
            <person name="Zaballos A."/>
            <person name="Jimenez P."/>
            <person name="Dekumyoy P."/>
            <person name="Varona S."/>
            <person name="Cuesta I."/>
            <person name="Sumanam S."/>
            <person name="Adisakwattana P."/>
            <person name="Gasser R.B."/>
            <person name="Hernandez-Gonzalez A."/>
            <person name="Young N.D."/>
            <person name="Perteguer M.J."/>
        </authorList>
    </citation>
    <scope>NUCLEOTIDE SEQUENCE [LARGE SCALE GENOMIC DNA]</scope>
    <source>
        <strain evidence="6">AL3</strain>
        <tissue evidence="6">Liver</tissue>
    </source>
</reference>
<comment type="similarity">
    <text evidence="1">Belongs to the small GTPase superfamily. Arf family.</text>
</comment>
<dbReference type="PRINTS" id="PR00328">
    <property type="entry name" value="SAR1GTPBP"/>
</dbReference>
<name>A0ABD6E7Q4_9BILA</name>
<dbReference type="InterPro" id="IPR024156">
    <property type="entry name" value="Small_GTPase_ARF"/>
</dbReference>
<dbReference type="Proteomes" id="UP001608902">
    <property type="component" value="Unassembled WGS sequence"/>
</dbReference>
<protein>
    <recommendedName>
        <fullName evidence="8">ADP-ribosylation factor-like protein 5B</fullName>
    </recommendedName>
</protein>
<evidence type="ECO:0000256" key="1">
    <source>
        <dbReference type="ARBA" id="ARBA00010290"/>
    </source>
</evidence>
<keyword evidence="2 4" id="KW-0547">Nucleotide-binding</keyword>
<proteinExistence type="inferred from homology"/>
<keyword evidence="7" id="KW-1185">Reference proteome</keyword>
<comment type="caution">
    <text evidence="6">The sequence shown here is derived from an EMBL/GenBank/DDBJ whole genome shotgun (WGS) entry which is preliminary data.</text>
</comment>
<dbReference type="SMART" id="SM00177">
    <property type="entry name" value="ARF"/>
    <property type="match status" value="1"/>
</dbReference>
<gene>
    <name evidence="6" type="ORF">AB6A40_002021</name>
</gene>
<organism evidence="6 7">
    <name type="scientific">Gnathostoma spinigerum</name>
    <dbReference type="NCBI Taxonomy" id="75299"/>
    <lineage>
        <taxon>Eukaryota</taxon>
        <taxon>Metazoa</taxon>
        <taxon>Ecdysozoa</taxon>
        <taxon>Nematoda</taxon>
        <taxon>Chromadorea</taxon>
        <taxon>Rhabditida</taxon>
        <taxon>Spirurina</taxon>
        <taxon>Gnathostomatomorpha</taxon>
        <taxon>Gnathostomatoidea</taxon>
        <taxon>Gnathostomatidae</taxon>
        <taxon>Gnathostoma</taxon>
    </lineage>
</organism>
<dbReference type="PROSITE" id="PS51417">
    <property type="entry name" value="ARF"/>
    <property type="match status" value="1"/>
</dbReference>
<evidence type="ECO:0000313" key="6">
    <source>
        <dbReference type="EMBL" id="MFH4975312.1"/>
    </source>
</evidence>
<feature type="binding site" evidence="4">
    <location>
        <begin position="88"/>
        <end position="91"/>
    </location>
    <ligand>
        <name>GTP</name>
        <dbReference type="ChEBI" id="CHEBI:37565"/>
    </ligand>
</feature>
<accession>A0ABD6E7Q4</accession>
<feature type="binding site" evidence="4">
    <location>
        <position position="32"/>
    </location>
    <ligand>
        <name>GTP</name>
        <dbReference type="ChEBI" id="CHEBI:37565"/>
    </ligand>
</feature>
<evidence type="ECO:0000313" key="7">
    <source>
        <dbReference type="Proteomes" id="UP001608902"/>
    </source>
</evidence>